<feature type="signal peptide" evidence="2">
    <location>
        <begin position="1"/>
        <end position="22"/>
    </location>
</feature>
<evidence type="ECO:0000256" key="2">
    <source>
        <dbReference type="SAM" id="SignalP"/>
    </source>
</evidence>
<organism evidence="3 4">
    <name type="scientific">Populus tomentosa</name>
    <name type="common">Chinese white poplar</name>
    <dbReference type="NCBI Taxonomy" id="118781"/>
    <lineage>
        <taxon>Eukaryota</taxon>
        <taxon>Viridiplantae</taxon>
        <taxon>Streptophyta</taxon>
        <taxon>Embryophyta</taxon>
        <taxon>Tracheophyta</taxon>
        <taxon>Spermatophyta</taxon>
        <taxon>Magnoliopsida</taxon>
        <taxon>eudicotyledons</taxon>
        <taxon>Gunneridae</taxon>
        <taxon>Pentapetalae</taxon>
        <taxon>rosids</taxon>
        <taxon>fabids</taxon>
        <taxon>Malpighiales</taxon>
        <taxon>Salicaceae</taxon>
        <taxon>Saliceae</taxon>
        <taxon>Populus</taxon>
    </lineage>
</organism>
<dbReference type="EMBL" id="JAAWWB010000001">
    <property type="protein sequence ID" value="KAG6793850.1"/>
    <property type="molecule type" value="Genomic_DNA"/>
</dbReference>
<keyword evidence="4" id="KW-1185">Reference proteome</keyword>
<feature type="region of interest" description="Disordered" evidence="1">
    <location>
        <begin position="146"/>
        <end position="174"/>
    </location>
</feature>
<evidence type="ECO:0000256" key="1">
    <source>
        <dbReference type="SAM" id="MobiDB-lite"/>
    </source>
</evidence>
<name>A0A8X8DKX6_POPTO</name>
<accession>A0A8X8DKX6</accession>
<dbReference type="Proteomes" id="UP000886885">
    <property type="component" value="Chromosome 1A"/>
</dbReference>
<evidence type="ECO:0000313" key="4">
    <source>
        <dbReference type="Proteomes" id="UP000886885"/>
    </source>
</evidence>
<evidence type="ECO:0000313" key="3">
    <source>
        <dbReference type="EMBL" id="KAG6793850.1"/>
    </source>
</evidence>
<feature type="region of interest" description="Disordered" evidence="1">
    <location>
        <begin position="101"/>
        <end position="124"/>
    </location>
</feature>
<protein>
    <submittedName>
        <fullName evidence="3">Uncharacterized protein</fullName>
    </submittedName>
</protein>
<gene>
    <name evidence="3" type="ORF">POTOM_003074</name>
</gene>
<reference evidence="3" key="1">
    <citation type="journal article" date="2020" name="bioRxiv">
        <title>Hybrid origin of Populus tomentosa Carr. identified through genome sequencing and phylogenomic analysis.</title>
        <authorList>
            <person name="An X."/>
            <person name="Gao K."/>
            <person name="Chen Z."/>
            <person name="Li J."/>
            <person name="Yang X."/>
            <person name="Yang X."/>
            <person name="Zhou J."/>
            <person name="Guo T."/>
            <person name="Zhao T."/>
            <person name="Huang S."/>
            <person name="Miao D."/>
            <person name="Khan W.U."/>
            <person name="Rao P."/>
            <person name="Ye M."/>
            <person name="Lei B."/>
            <person name="Liao W."/>
            <person name="Wang J."/>
            <person name="Ji L."/>
            <person name="Li Y."/>
            <person name="Guo B."/>
            <person name="Mustafa N.S."/>
            <person name="Li S."/>
            <person name="Yun Q."/>
            <person name="Keller S.R."/>
            <person name="Mao J."/>
            <person name="Zhang R."/>
            <person name="Strauss S.H."/>
        </authorList>
    </citation>
    <scope>NUCLEOTIDE SEQUENCE</scope>
    <source>
        <strain evidence="3">GM15</strain>
        <tissue evidence="3">Leaf</tissue>
    </source>
</reference>
<dbReference type="AlphaFoldDB" id="A0A8X8DKX6"/>
<sequence>MTALKYACVSFLVLLCFSFSIAHKFLFDTNDQKLGDFRHGSSHVSGAGKRYGVWWRIEWRLVLPGDLLLNYGYGIGRGDGGSGHSTVPGIGRGFGQLSIGYTTSSERHPRGRSGSKANDEPDKPWIPYEAHESIIVTSEPWGPPKVHEPFVAATKPWSPREAHESTASMEPRSP</sequence>
<proteinExistence type="predicted"/>
<dbReference type="OrthoDB" id="10531418at2759"/>
<comment type="caution">
    <text evidence="3">The sequence shown here is derived from an EMBL/GenBank/DDBJ whole genome shotgun (WGS) entry which is preliminary data.</text>
</comment>
<keyword evidence="2" id="KW-0732">Signal</keyword>
<feature type="chain" id="PRO_5036493598" evidence="2">
    <location>
        <begin position="23"/>
        <end position="174"/>
    </location>
</feature>